<name>A0A0M3JFE5_ANISI</name>
<protein>
    <submittedName>
        <fullName evidence="3">Transposase</fullName>
    </submittedName>
</protein>
<reference evidence="3" key="1">
    <citation type="submission" date="2017-02" db="UniProtKB">
        <authorList>
            <consortium name="WormBaseParasite"/>
        </authorList>
    </citation>
    <scope>IDENTIFICATION</scope>
</reference>
<accession>A0A0M3JFE5</accession>
<evidence type="ECO:0000313" key="3">
    <source>
        <dbReference type="WBParaSite" id="ASIM_0000634601-mRNA-1"/>
    </source>
</evidence>
<evidence type="ECO:0000313" key="1">
    <source>
        <dbReference type="EMBL" id="VDK26564.1"/>
    </source>
</evidence>
<dbReference type="Proteomes" id="UP000267096">
    <property type="component" value="Unassembled WGS sequence"/>
</dbReference>
<sequence length="70" mass="8425">MDGRRQRLRFQWLTKSADEVKTAILSMQAELRDNITVIRSMERRGFFLNRQLLETPNDSALVFFYSVFYF</sequence>
<proteinExistence type="predicted"/>
<organism evidence="3">
    <name type="scientific">Anisakis simplex</name>
    <name type="common">Herring worm</name>
    <dbReference type="NCBI Taxonomy" id="6269"/>
    <lineage>
        <taxon>Eukaryota</taxon>
        <taxon>Metazoa</taxon>
        <taxon>Ecdysozoa</taxon>
        <taxon>Nematoda</taxon>
        <taxon>Chromadorea</taxon>
        <taxon>Rhabditida</taxon>
        <taxon>Spirurina</taxon>
        <taxon>Ascaridomorpha</taxon>
        <taxon>Ascaridoidea</taxon>
        <taxon>Anisakidae</taxon>
        <taxon>Anisakis</taxon>
        <taxon>Anisakis simplex complex</taxon>
    </lineage>
</organism>
<evidence type="ECO:0000313" key="2">
    <source>
        <dbReference type="Proteomes" id="UP000267096"/>
    </source>
</evidence>
<gene>
    <name evidence="1" type="ORF">ASIM_LOCUS6129</name>
</gene>
<reference evidence="1 2" key="2">
    <citation type="submission" date="2018-11" db="EMBL/GenBank/DDBJ databases">
        <authorList>
            <consortium name="Pathogen Informatics"/>
        </authorList>
    </citation>
    <scope>NUCLEOTIDE SEQUENCE [LARGE SCALE GENOMIC DNA]</scope>
</reference>
<dbReference type="EMBL" id="UYRR01012925">
    <property type="protein sequence ID" value="VDK26564.1"/>
    <property type="molecule type" value="Genomic_DNA"/>
</dbReference>
<dbReference type="WBParaSite" id="ASIM_0000634601-mRNA-1">
    <property type="protein sequence ID" value="ASIM_0000634601-mRNA-1"/>
    <property type="gene ID" value="ASIM_0000634601"/>
</dbReference>
<keyword evidence="2" id="KW-1185">Reference proteome</keyword>
<dbReference type="AlphaFoldDB" id="A0A0M3JFE5"/>